<name>A0ABS1T004_9GAMM</name>
<dbReference type="Pfam" id="PF01136">
    <property type="entry name" value="Peptidase_U32"/>
    <property type="match status" value="2"/>
</dbReference>
<sequence length="776" mass="86952">MRKLELLAPGGDIESIKAAIVAGADAVYCGLNSFNARTRAENLSFEDLMGLLRVAHQHDCQLFLTLNIIVLEQELPALLKLLNQLVNTSIDGVIVQDLGLFYLLKQHYPTLDIHASTQVTTHNTGQLEFLSKLGASRANLSRELNLSEIKLMSDKAHSLDMLTEVFVHGSNCIGFSGLCYFSSAHGGNSGNRGRCSQPCRDQYQTTEVGAQYPLNLKDNSAYSDLDALYDAGADSFKVEGRIKKSHYVYRVIDTWRQQITRLEQKQTMSHDKTPLYTVFNRDFSNGYLHGAVGKNMYIDNPRDNAVQHFTQIESLKPTSGKNTQASPNVKKALYDEKTEIIETVTGKIAKLSLDKPIVRLRFAGQEDQSLRIEVELEPAVKHHVLDSNIRFSVHSDSLLLPSDKYGLQQDELSKRFASIGNIEFSLAPINYDDLGESLFVPFKEITEMKRQIVCWLNNGREHLEPIELKQVRQQLLSLSSKSQNLLVPPKQTGLSVLIANRRDLVLYRQIKQQLADKEINVYYQVPDAIEAEQEKLSLLFTQEPGLIPWFGAVVMEPDFIAAKQLLAEIKPSCIVTNNSGVGMAASKLGIDWVAGPHLNTSNSLSLHSLQQQGCVGAFVSNELDKKQIKAIKAPVNFTLHYSIFHPVMLMSSRQCLFLQSSGCDKAVMDKECLTVCKKSSTLTNVKGIDFVIDKKRREHNVLYGSQHFFNPQIVTELSGYFDYVMLDLRAIATNSQLQQSQFDTVIEINKLLSNQSTPELTHLISHTTNVQYLKGL</sequence>
<dbReference type="InterPro" id="IPR020988">
    <property type="entry name" value="Pept_U32_collagenase"/>
</dbReference>
<accession>A0ABS1T004</accession>
<dbReference type="PANTHER" id="PTHR30217">
    <property type="entry name" value="PEPTIDASE U32 FAMILY"/>
    <property type="match status" value="1"/>
</dbReference>
<evidence type="ECO:0000313" key="3">
    <source>
        <dbReference type="Proteomes" id="UP000604898"/>
    </source>
</evidence>
<keyword evidence="3" id="KW-1185">Reference proteome</keyword>
<comment type="caution">
    <text evidence="2">The sequence shown here is derived from an EMBL/GenBank/DDBJ whole genome shotgun (WGS) entry which is preliminary data.</text>
</comment>
<reference evidence="2 3" key="1">
    <citation type="submission" date="2021-01" db="EMBL/GenBank/DDBJ databases">
        <title>Genome sequence of Shewanella schlegeliana JCM 11561.</title>
        <authorList>
            <person name="Zhang H."/>
            <person name="Li C."/>
        </authorList>
    </citation>
    <scope>NUCLEOTIDE SEQUENCE [LARGE SCALE GENOMIC DNA]</scope>
    <source>
        <strain evidence="2 3">JCM 11561</strain>
    </source>
</reference>
<organism evidence="2 3">
    <name type="scientific">Shewanella schlegeliana</name>
    <dbReference type="NCBI Taxonomy" id="190308"/>
    <lineage>
        <taxon>Bacteria</taxon>
        <taxon>Pseudomonadati</taxon>
        <taxon>Pseudomonadota</taxon>
        <taxon>Gammaproteobacteria</taxon>
        <taxon>Alteromonadales</taxon>
        <taxon>Shewanellaceae</taxon>
        <taxon>Shewanella</taxon>
    </lineage>
</organism>
<dbReference type="RefSeq" id="WP_202722182.1">
    <property type="nucleotide sequence ID" value="NZ_BPEX01000005.1"/>
</dbReference>
<dbReference type="PANTHER" id="PTHR30217:SF10">
    <property type="entry name" value="23S RRNA 5-HYDROXYCYTIDINE C2501 SYNTHASE"/>
    <property type="match status" value="1"/>
</dbReference>
<evidence type="ECO:0000259" key="1">
    <source>
        <dbReference type="Pfam" id="PF12392"/>
    </source>
</evidence>
<dbReference type="InterPro" id="IPR051454">
    <property type="entry name" value="RNA/ubiquinone_mod_enzymes"/>
</dbReference>
<protein>
    <submittedName>
        <fullName evidence="2">DUF3656 domain-containing protein</fullName>
    </submittedName>
</protein>
<dbReference type="Pfam" id="PF12392">
    <property type="entry name" value="DUF3656"/>
    <property type="match status" value="1"/>
</dbReference>
<gene>
    <name evidence="2" type="ORF">JMA39_12445</name>
</gene>
<dbReference type="InterPro" id="IPR001539">
    <property type="entry name" value="Peptidase_U32"/>
</dbReference>
<dbReference type="EMBL" id="JAESVD010000006">
    <property type="protein sequence ID" value="MBL4913930.1"/>
    <property type="molecule type" value="Genomic_DNA"/>
</dbReference>
<evidence type="ECO:0000313" key="2">
    <source>
        <dbReference type="EMBL" id="MBL4913930.1"/>
    </source>
</evidence>
<dbReference type="Proteomes" id="UP000604898">
    <property type="component" value="Unassembled WGS sequence"/>
</dbReference>
<feature type="domain" description="Peptidase U32 collagenase" evidence="1">
    <location>
        <begin position="358"/>
        <end position="458"/>
    </location>
</feature>
<proteinExistence type="predicted"/>